<organism evidence="2 3">
    <name type="scientific">Melipona quadrifasciata</name>
    <dbReference type="NCBI Taxonomy" id="166423"/>
    <lineage>
        <taxon>Eukaryota</taxon>
        <taxon>Metazoa</taxon>
        <taxon>Ecdysozoa</taxon>
        <taxon>Arthropoda</taxon>
        <taxon>Hexapoda</taxon>
        <taxon>Insecta</taxon>
        <taxon>Pterygota</taxon>
        <taxon>Neoptera</taxon>
        <taxon>Endopterygota</taxon>
        <taxon>Hymenoptera</taxon>
        <taxon>Apocrita</taxon>
        <taxon>Aculeata</taxon>
        <taxon>Apoidea</taxon>
        <taxon>Anthophila</taxon>
        <taxon>Apidae</taxon>
        <taxon>Melipona</taxon>
    </lineage>
</organism>
<sequence length="504" mass="58010">MKERKNNSCAKQRILRNNICNFSKFRVKNDSQKIKQYEKRCKLKTLLQEKKKLLASYENKIETSTNNIDLTKQLSLKMSFSSLHTKDVPKSISNKFNIKDSENFETSELSTRNINSIYRSSDQNDKGICFSDTDLKFLIIPSSLKKSDSLNNEMLLCKRDSGNINNSRRQNNVSSKLIELKFDDIDDIDSLNDNTQKYKISTSKSTNSLLAKSPCSLLAKNLATDSKYFSDSAANKSDILSNAFFNKLKRSTNSCINTTLSDVSNIIKIANDQILSINSETKNTSTCITDKTNEVKNDKFKQLKSEINLTDAHLKKMQEKMKSSIDILRCNIKEVQNHGKISKSNENFVHTLPKADTRNYIAEPTFSTEKLVSSNNSFISSDNKSEICEIYDELGILFSQYIKLQTQPCQRKYCSLKRCLKQKIQHTTKKCQTRFNYQHVYPYDQRPACNNGNICTDTYDELKLMCKSPTERKNIYQCMFKRRKHFLNQPCILSNQNFTTGAKL</sequence>
<proteinExistence type="predicted"/>
<protein>
    <submittedName>
        <fullName evidence="2">Uncharacterized protein</fullName>
    </submittedName>
</protein>
<accession>A0A0N1ITZ0</accession>
<name>A0A0N1ITZ0_9HYME</name>
<dbReference type="OrthoDB" id="7696949at2759"/>
<evidence type="ECO:0000313" key="3">
    <source>
        <dbReference type="Proteomes" id="UP000053105"/>
    </source>
</evidence>
<gene>
    <name evidence="2" type="ORF">WN51_07757</name>
</gene>
<dbReference type="Proteomes" id="UP000053105">
    <property type="component" value="Unassembled WGS sequence"/>
</dbReference>
<feature type="coiled-coil region" evidence="1">
    <location>
        <begin position="47"/>
        <end position="74"/>
    </location>
</feature>
<keyword evidence="1" id="KW-0175">Coiled coil</keyword>
<keyword evidence="3" id="KW-1185">Reference proteome</keyword>
<reference evidence="2 3" key="1">
    <citation type="submission" date="2015-07" db="EMBL/GenBank/DDBJ databases">
        <title>The genome of Melipona quadrifasciata.</title>
        <authorList>
            <person name="Pan H."/>
            <person name="Kapheim K."/>
        </authorList>
    </citation>
    <scope>NUCLEOTIDE SEQUENCE [LARGE SCALE GENOMIC DNA]</scope>
    <source>
        <strain evidence="2">0111107301</strain>
        <tissue evidence="2">Whole body</tissue>
    </source>
</reference>
<dbReference type="AlphaFoldDB" id="A0A0N1ITZ0"/>
<evidence type="ECO:0000313" key="2">
    <source>
        <dbReference type="EMBL" id="KOX78351.1"/>
    </source>
</evidence>
<evidence type="ECO:0000256" key="1">
    <source>
        <dbReference type="SAM" id="Coils"/>
    </source>
</evidence>
<dbReference type="EMBL" id="KQ435724">
    <property type="protein sequence ID" value="KOX78351.1"/>
    <property type="molecule type" value="Genomic_DNA"/>
</dbReference>